<dbReference type="EMBL" id="CP010086">
    <property type="protein sequence ID" value="AJH00200.1"/>
    <property type="molecule type" value="Genomic_DNA"/>
</dbReference>
<accession>A0A0B5QDC6</accession>
<dbReference type="Gene3D" id="1.10.287.950">
    <property type="entry name" value="Methyl-accepting chemotaxis protein"/>
    <property type="match status" value="1"/>
</dbReference>
<sequence>MEELTKKKKGKITSLMGVLAAVFTTSILVIILLAVIEGTISGVILNSITKSDKSLSIIVFCIISNVIIEMLLFATFTVFMKKAADNFGNVVNSIKSGELSVSMNLKENKLLSSIQGHLNSITAEMRKIIEGTYKLTKAIVNASFNMADKVDQAMNSITEIEKTIDQIALGASEQVSETQKSVDKIGELSDHIVVVNNSYRDIIQETDTVNQLNKEGLCIVEKLREKSDDYNFSSEEIFAAVENLTATLESVGLFVTSIKNIADQTNLLALNAAIEAARAGEAGKGFAVVADEVRKLAEESKNSTEEISSMMNNIKNDSQQAINAMRSMQNVSKEQLTAVDQTESSFRRIAEAIELITLKINDTSNTIRKMETLKSESIASIEHTANVSEQTAAASEDLAASVEMQLKIFEEMSTSAGELSAIAKDMDNSLKKYKV</sequence>
<name>A0A0B5QDC6_CLOBE</name>
<dbReference type="STRING" id="1520.LF65_03643"/>
<evidence type="ECO:0000313" key="6">
    <source>
        <dbReference type="Proteomes" id="UP000031866"/>
    </source>
</evidence>
<feature type="transmembrane region" description="Helical" evidence="3">
    <location>
        <begin position="56"/>
        <end position="79"/>
    </location>
</feature>
<proteinExistence type="predicted"/>
<keyword evidence="3" id="KW-0472">Membrane</keyword>
<keyword evidence="1 2" id="KW-0807">Transducer</keyword>
<dbReference type="InterPro" id="IPR004089">
    <property type="entry name" value="MCPsignal_dom"/>
</dbReference>
<dbReference type="KEGG" id="cbei:LF65_03643"/>
<organism evidence="5 6">
    <name type="scientific">Clostridium beijerinckii</name>
    <name type="common">Clostridium MP</name>
    <dbReference type="NCBI Taxonomy" id="1520"/>
    <lineage>
        <taxon>Bacteria</taxon>
        <taxon>Bacillati</taxon>
        <taxon>Bacillota</taxon>
        <taxon>Clostridia</taxon>
        <taxon>Eubacteriales</taxon>
        <taxon>Clostridiaceae</taxon>
        <taxon>Clostridium</taxon>
    </lineage>
</organism>
<evidence type="ECO:0000256" key="3">
    <source>
        <dbReference type="SAM" id="Phobius"/>
    </source>
</evidence>
<protein>
    <submittedName>
        <fullName evidence="5">Chemotaxis protein</fullName>
    </submittedName>
</protein>
<gene>
    <name evidence="5" type="ORF">LF65_03643</name>
</gene>
<dbReference type="GO" id="GO:0007165">
    <property type="term" value="P:signal transduction"/>
    <property type="evidence" value="ECO:0007669"/>
    <property type="project" value="UniProtKB-KW"/>
</dbReference>
<dbReference type="PANTHER" id="PTHR32089:SF112">
    <property type="entry name" value="LYSOZYME-LIKE PROTEIN-RELATED"/>
    <property type="match status" value="1"/>
</dbReference>
<dbReference type="PANTHER" id="PTHR32089">
    <property type="entry name" value="METHYL-ACCEPTING CHEMOTAXIS PROTEIN MCPB"/>
    <property type="match status" value="1"/>
</dbReference>
<evidence type="ECO:0000259" key="4">
    <source>
        <dbReference type="PROSITE" id="PS50111"/>
    </source>
</evidence>
<dbReference type="Proteomes" id="UP000031866">
    <property type="component" value="Chromosome"/>
</dbReference>
<feature type="transmembrane region" description="Helical" evidence="3">
    <location>
        <begin position="12"/>
        <end position="36"/>
    </location>
</feature>
<reference evidence="6" key="1">
    <citation type="submission" date="2014-12" db="EMBL/GenBank/DDBJ databases">
        <title>Genome sequence of Clostridium beijerinckii strain 59B.</title>
        <authorList>
            <person name="Little G.T."/>
            <person name="Minton N.P."/>
        </authorList>
    </citation>
    <scope>NUCLEOTIDE SEQUENCE [LARGE SCALE GENOMIC DNA]</scope>
    <source>
        <strain evidence="6">59B</strain>
    </source>
</reference>
<evidence type="ECO:0000256" key="2">
    <source>
        <dbReference type="PROSITE-ProRule" id="PRU00284"/>
    </source>
</evidence>
<dbReference type="SMART" id="SM00283">
    <property type="entry name" value="MA"/>
    <property type="match status" value="1"/>
</dbReference>
<keyword evidence="3" id="KW-0812">Transmembrane</keyword>
<evidence type="ECO:0000313" key="5">
    <source>
        <dbReference type="EMBL" id="AJH00200.1"/>
    </source>
</evidence>
<dbReference type="SUPFAM" id="SSF58104">
    <property type="entry name" value="Methyl-accepting chemotaxis protein (MCP) signaling domain"/>
    <property type="match status" value="1"/>
</dbReference>
<dbReference type="RefSeq" id="WP_041897847.1">
    <property type="nucleotide sequence ID" value="NZ_CP010086.2"/>
</dbReference>
<feature type="domain" description="Methyl-accepting transducer" evidence="4">
    <location>
        <begin position="149"/>
        <end position="399"/>
    </location>
</feature>
<keyword evidence="3" id="KW-1133">Transmembrane helix</keyword>
<dbReference type="PROSITE" id="PS50111">
    <property type="entry name" value="CHEMOTAXIS_TRANSDUC_2"/>
    <property type="match status" value="1"/>
</dbReference>
<dbReference type="AlphaFoldDB" id="A0A0B5QDC6"/>
<dbReference type="GO" id="GO:0016020">
    <property type="term" value="C:membrane"/>
    <property type="evidence" value="ECO:0007669"/>
    <property type="project" value="InterPro"/>
</dbReference>
<dbReference type="OrthoDB" id="1937480at2"/>
<evidence type="ECO:0000256" key="1">
    <source>
        <dbReference type="ARBA" id="ARBA00023224"/>
    </source>
</evidence>
<dbReference type="Pfam" id="PF00015">
    <property type="entry name" value="MCPsignal"/>
    <property type="match status" value="1"/>
</dbReference>